<gene>
    <name evidence="1" type="ORF">QTG54_007767</name>
</gene>
<evidence type="ECO:0000313" key="1">
    <source>
        <dbReference type="EMBL" id="KAK1741289.1"/>
    </source>
</evidence>
<sequence length="191" mass="21018">MNSNKDKVKVSLGTDYLYTWEGEIEEPIIVAIGPNGNGTRAVIEITKDTGRMNGPALALNGRVVGPSSDWILIGTDGTVSLDVRLLIQTKDEQIVYQKIIDRSIRDDEDDPSNDTIQNASAYNTYFPYLDEKCVTELCIMPYRRGLNSEDHDRGGGDSSGYGYGQVINSDCEGALHLSTGKSRKNIRPRAT</sequence>
<dbReference type="Pfam" id="PF11578">
    <property type="entry name" value="DUF3237"/>
    <property type="match status" value="1"/>
</dbReference>
<dbReference type="EMBL" id="JATAAI010000013">
    <property type="protein sequence ID" value="KAK1741289.1"/>
    <property type="molecule type" value="Genomic_DNA"/>
</dbReference>
<dbReference type="Gene3D" id="2.40.160.20">
    <property type="match status" value="1"/>
</dbReference>
<evidence type="ECO:0000313" key="2">
    <source>
        <dbReference type="Proteomes" id="UP001224775"/>
    </source>
</evidence>
<keyword evidence="2" id="KW-1185">Reference proteome</keyword>
<comment type="caution">
    <text evidence="1">The sequence shown here is derived from an EMBL/GenBank/DDBJ whole genome shotgun (WGS) entry which is preliminary data.</text>
</comment>
<dbReference type="AlphaFoldDB" id="A0AAD8Y935"/>
<organism evidence="1 2">
    <name type="scientific">Skeletonema marinoi</name>
    <dbReference type="NCBI Taxonomy" id="267567"/>
    <lineage>
        <taxon>Eukaryota</taxon>
        <taxon>Sar</taxon>
        <taxon>Stramenopiles</taxon>
        <taxon>Ochrophyta</taxon>
        <taxon>Bacillariophyta</taxon>
        <taxon>Coscinodiscophyceae</taxon>
        <taxon>Thalassiosirophycidae</taxon>
        <taxon>Thalassiosirales</taxon>
        <taxon>Skeletonemataceae</taxon>
        <taxon>Skeletonema</taxon>
        <taxon>Skeletonema marinoi-dohrnii complex</taxon>
    </lineage>
</organism>
<name>A0AAD8Y935_9STRA</name>
<accession>A0AAD8Y935</accession>
<reference evidence="1" key="1">
    <citation type="submission" date="2023-06" db="EMBL/GenBank/DDBJ databases">
        <title>Survivors Of The Sea: Transcriptome response of Skeletonema marinoi to long-term dormancy.</title>
        <authorList>
            <person name="Pinder M.I.M."/>
            <person name="Kourtchenko O."/>
            <person name="Robertson E.K."/>
            <person name="Larsson T."/>
            <person name="Maumus F."/>
            <person name="Osuna-Cruz C.M."/>
            <person name="Vancaester E."/>
            <person name="Stenow R."/>
            <person name="Vandepoele K."/>
            <person name="Ploug H."/>
            <person name="Bruchert V."/>
            <person name="Godhe A."/>
            <person name="Topel M."/>
        </authorList>
    </citation>
    <scope>NUCLEOTIDE SEQUENCE</scope>
    <source>
        <strain evidence="1">R05AC</strain>
    </source>
</reference>
<dbReference type="Proteomes" id="UP001224775">
    <property type="component" value="Unassembled WGS sequence"/>
</dbReference>
<proteinExistence type="predicted"/>
<protein>
    <submittedName>
        <fullName evidence="1">Uncharacterized protein</fullName>
    </submittedName>
</protein>